<dbReference type="EC" id="3.6.5.3" evidence="10"/>
<dbReference type="Pfam" id="PF00009">
    <property type="entry name" value="GTP_EFTU"/>
    <property type="match status" value="1"/>
</dbReference>
<dbReference type="NCBIfam" id="NF000766">
    <property type="entry name" value="PRK00049.1"/>
    <property type="match status" value="1"/>
</dbReference>
<comment type="subunit">
    <text evidence="10">Monomer.</text>
</comment>
<dbReference type="EMBL" id="QRWX01000001">
    <property type="protein sequence ID" value="RGT57862.1"/>
    <property type="molecule type" value="Genomic_DNA"/>
</dbReference>
<dbReference type="Pfam" id="PF03143">
    <property type="entry name" value="GTP_EFTU_D3"/>
    <property type="match status" value="1"/>
</dbReference>
<dbReference type="PANTHER" id="PTHR43721">
    <property type="entry name" value="ELONGATION FACTOR TU-RELATED"/>
    <property type="match status" value="1"/>
</dbReference>
<comment type="catalytic activity">
    <reaction evidence="10">
        <text>GTP + H2O = GDP + phosphate + H(+)</text>
        <dbReference type="Rhea" id="RHEA:19669"/>
        <dbReference type="ChEBI" id="CHEBI:15377"/>
        <dbReference type="ChEBI" id="CHEBI:15378"/>
        <dbReference type="ChEBI" id="CHEBI:37565"/>
        <dbReference type="ChEBI" id="CHEBI:43474"/>
        <dbReference type="ChEBI" id="CHEBI:58189"/>
        <dbReference type="EC" id="3.6.5.3"/>
    </reaction>
</comment>
<dbReference type="InterPro" id="IPR005225">
    <property type="entry name" value="Small_GTP-bd"/>
</dbReference>
<gene>
    <name evidence="10 12" type="primary">tuf</name>
    <name evidence="12" type="ORF">DWX20_02075</name>
</gene>
<name>A0A412PI90_9FIRM</name>
<evidence type="ECO:0000256" key="1">
    <source>
        <dbReference type="ARBA" id="ARBA00007249"/>
    </source>
</evidence>
<dbReference type="InterPro" id="IPR009001">
    <property type="entry name" value="Transl_elong_EF1A/Init_IF2_C"/>
</dbReference>
<keyword evidence="10" id="KW-0479">Metal-binding</keyword>
<dbReference type="FunFam" id="2.40.30.10:FF:000001">
    <property type="entry name" value="Elongation factor Tu"/>
    <property type="match status" value="1"/>
</dbReference>
<dbReference type="GO" id="GO:0005525">
    <property type="term" value="F:GTP binding"/>
    <property type="evidence" value="ECO:0007669"/>
    <property type="project" value="UniProtKB-UniRule"/>
</dbReference>
<dbReference type="SUPFAM" id="SSF50447">
    <property type="entry name" value="Translation proteins"/>
    <property type="match status" value="1"/>
</dbReference>
<evidence type="ECO:0000313" key="13">
    <source>
        <dbReference type="Proteomes" id="UP000284731"/>
    </source>
</evidence>
<evidence type="ECO:0000256" key="9">
    <source>
        <dbReference type="ARBA" id="ARBA00029554"/>
    </source>
</evidence>
<accession>A0A412PI90</accession>
<dbReference type="SUPFAM" id="SSF52540">
    <property type="entry name" value="P-loop containing nucleoside triphosphate hydrolases"/>
    <property type="match status" value="1"/>
</dbReference>
<dbReference type="NCBIfam" id="TIGR00231">
    <property type="entry name" value="small_GTP"/>
    <property type="match status" value="1"/>
</dbReference>
<dbReference type="NCBIfam" id="NF009372">
    <property type="entry name" value="PRK12735.1"/>
    <property type="match status" value="1"/>
</dbReference>
<proteinExistence type="inferred from homology"/>
<dbReference type="GO" id="GO:0000287">
    <property type="term" value="F:magnesium ion binding"/>
    <property type="evidence" value="ECO:0007669"/>
    <property type="project" value="UniProtKB-UniRule"/>
</dbReference>
<feature type="binding site" evidence="10">
    <location>
        <begin position="19"/>
        <end position="26"/>
    </location>
    <ligand>
        <name>GTP</name>
        <dbReference type="ChEBI" id="CHEBI:37565"/>
    </ligand>
</feature>
<dbReference type="Pfam" id="PF03144">
    <property type="entry name" value="GTP_EFTU_D2"/>
    <property type="match status" value="1"/>
</dbReference>
<keyword evidence="7 10" id="KW-0648">Protein biosynthesis</keyword>
<dbReference type="Gene3D" id="2.40.30.10">
    <property type="entry name" value="Translation factors"/>
    <property type="match status" value="2"/>
</dbReference>
<dbReference type="HAMAP" id="MF_00118_B">
    <property type="entry name" value="EF_Tu_B"/>
    <property type="match status" value="1"/>
</dbReference>
<dbReference type="NCBIfam" id="TIGR00485">
    <property type="entry name" value="EF-Tu"/>
    <property type="match status" value="1"/>
</dbReference>
<feature type="domain" description="Tr-type G" evidence="11">
    <location>
        <begin position="10"/>
        <end position="207"/>
    </location>
</feature>
<evidence type="ECO:0000256" key="10">
    <source>
        <dbReference type="HAMAP-Rule" id="MF_00118"/>
    </source>
</evidence>
<evidence type="ECO:0000313" key="12">
    <source>
        <dbReference type="EMBL" id="RGT57862.1"/>
    </source>
</evidence>
<evidence type="ECO:0000256" key="4">
    <source>
        <dbReference type="ARBA" id="ARBA00022768"/>
    </source>
</evidence>
<dbReference type="InterPro" id="IPR004541">
    <property type="entry name" value="Transl_elong_EFTu/EF1A_bac/org"/>
</dbReference>
<dbReference type="GO" id="GO:0003924">
    <property type="term" value="F:GTPase activity"/>
    <property type="evidence" value="ECO:0007669"/>
    <property type="project" value="UniProtKB-UniRule"/>
</dbReference>
<keyword evidence="2 10" id="KW-0963">Cytoplasm</keyword>
<dbReference type="RefSeq" id="WP_006526015.1">
    <property type="nucleotide sequence ID" value="NZ_CABJCF010000001.1"/>
</dbReference>
<evidence type="ECO:0000256" key="8">
    <source>
        <dbReference type="ARBA" id="ARBA00023134"/>
    </source>
</evidence>
<dbReference type="GO" id="GO:0003746">
    <property type="term" value="F:translation elongation factor activity"/>
    <property type="evidence" value="ECO:0007669"/>
    <property type="project" value="UniProtKB-UniRule"/>
</dbReference>
<feature type="binding site" evidence="10">
    <location>
        <begin position="84"/>
        <end position="88"/>
    </location>
    <ligand>
        <name>GTP</name>
        <dbReference type="ChEBI" id="CHEBI:37565"/>
    </ligand>
</feature>
<keyword evidence="8 10" id="KW-0342">GTP-binding</keyword>
<dbReference type="PROSITE" id="PS51722">
    <property type="entry name" value="G_TR_2"/>
    <property type="match status" value="1"/>
</dbReference>
<dbReference type="AlphaFoldDB" id="A0A412PI90"/>
<dbReference type="PROSITE" id="PS00301">
    <property type="entry name" value="G_TR_1"/>
    <property type="match status" value="1"/>
</dbReference>
<keyword evidence="6 10" id="KW-0460">Magnesium</keyword>
<keyword evidence="5 10" id="KW-0378">Hydrolase</keyword>
<reference evidence="12 13" key="1">
    <citation type="submission" date="2018-08" db="EMBL/GenBank/DDBJ databases">
        <title>A genome reference for cultivated species of the human gut microbiota.</title>
        <authorList>
            <person name="Zou Y."/>
            <person name="Xue W."/>
            <person name="Luo G."/>
        </authorList>
    </citation>
    <scope>NUCLEOTIDE SEQUENCE [LARGE SCALE GENOMIC DNA]</scope>
    <source>
        <strain evidence="12 13">AF18-46</strain>
    </source>
</reference>
<dbReference type="CDD" id="cd03697">
    <property type="entry name" value="EFTU_II"/>
    <property type="match status" value="1"/>
</dbReference>
<dbReference type="InterPro" id="IPR000795">
    <property type="entry name" value="T_Tr_GTP-bd_dom"/>
</dbReference>
<dbReference type="GO" id="GO:0005829">
    <property type="term" value="C:cytosol"/>
    <property type="evidence" value="ECO:0007669"/>
    <property type="project" value="TreeGrafter"/>
</dbReference>
<comment type="subcellular location">
    <subcellularLocation>
        <location evidence="10">Cytoplasm</location>
    </subcellularLocation>
</comment>
<dbReference type="InterPro" id="IPR027417">
    <property type="entry name" value="P-loop_NTPase"/>
</dbReference>
<evidence type="ECO:0000259" key="11">
    <source>
        <dbReference type="PROSITE" id="PS51722"/>
    </source>
</evidence>
<comment type="function">
    <text evidence="10">GTP hydrolase that promotes the GTP-dependent binding of aminoacyl-tRNA to the A-site of ribosomes during protein biosynthesis.</text>
</comment>
<evidence type="ECO:0000256" key="5">
    <source>
        <dbReference type="ARBA" id="ARBA00022801"/>
    </source>
</evidence>
<dbReference type="InterPro" id="IPR009000">
    <property type="entry name" value="Transl_B-barrel_sf"/>
</dbReference>
<keyword evidence="3 10" id="KW-0547">Nucleotide-binding</keyword>
<sequence>MAKEHFDRSLEHVNIGTIGHVDHGKTTLTAAITKYLSTHPEDGKAQFEAYDQIDGAPEEKERGITINTAHVEYQTKTRHYAHVDCPGHADYVKNMITGAAQMDGAILVVAATDGPMPQTREHILLSRQVGVPKIVVFLNKCDMVDDPELIDLVEMEVRELLSEYGFDGDNAPVIRGSALKALEGDPKWEPAIKELLDAVDAYIPAPVHEFDKPFLMAVEDVFTITGRGTVATGRVERGKLNLNDEVEVVGIKPTRKTVVTGIEMFRKTLDFAQAGDNIGALLRGVNREEIERGQVLAKPGSVTPHTQFKAQVYVLTKEEGGRHTPFVSNYRPQFYFRTTDVTGVIQLPEGTELCMPGDNVVMDVTLLAPIAVEQGTKFSIREGGRTVGSGSITEIVK</sequence>
<dbReference type="Gene3D" id="3.40.50.300">
    <property type="entry name" value="P-loop containing nucleotide triphosphate hydrolases"/>
    <property type="match status" value="1"/>
</dbReference>
<comment type="caution">
    <text evidence="12">The sequence shown here is derived from an EMBL/GenBank/DDBJ whole genome shotgun (WGS) entry which is preliminary data.</text>
</comment>
<feature type="binding site" evidence="10">
    <location>
        <position position="26"/>
    </location>
    <ligand>
        <name>Mg(2+)</name>
        <dbReference type="ChEBI" id="CHEBI:18420"/>
    </ligand>
</feature>
<dbReference type="FunFam" id="3.40.50.300:FF:000003">
    <property type="entry name" value="Elongation factor Tu"/>
    <property type="match status" value="1"/>
</dbReference>
<protein>
    <recommendedName>
        <fullName evidence="9 10">Elongation factor Tu</fullName>
        <shortName evidence="10">EF-Tu</shortName>
        <ecNumber evidence="10">3.6.5.3</ecNumber>
    </recommendedName>
</protein>
<dbReference type="NCBIfam" id="NF009373">
    <property type="entry name" value="PRK12736.1"/>
    <property type="match status" value="1"/>
</dbReference>
<dbReference type="CDD" id="cd01884">
    <property type="entry name" value="EF_Tu"/>
    <property type="match status" value="1"/>
</dbReference>
<dbReference type="InterPro" id="IPR004161">
    <property type="entry name" value="EFTu-like_2"/>
</dbReference>
<keyword evidence="4 10" id="KW-0251">Elongation factor</keyword>
<dbReference type="InterPro" id="IPR050055">
    <property type="entry name" value="EF-Tu_GTPase"/>
</dbReference>
<evidence type="ECO:0000256" key="3">
    <source>
        <dbReference type="ARBA" id="ARBA00022741"/>
    </source>
</evidence>
<evidence type="ECO:0000256" key="2">
    <source>
        <dbReference type="ARBA" id="ARBA00022490"/>
    </source>
</evidence>
<dbReference type="Proteomes" id="UP000284731">
    <property type="component" value="Unassembled WGS sequence"/>
</dbReference>
<dbReference type="PANTHER" id="PTHR43721:SF22">
    <property type="entry name" value="ELONGATION FACTOR TU, MITOCHONDRIAL"/>
    <property type="match status" value="1"/>
</dbReference>
<dbReference type="SUPFAM" id="SSF50465">
    <property type="entry name" value="EF-Tu/eEF-1alpha/eIF2-gamma C-terminal domain"/>
    <property type="match status" value="1"/>
</dbReference>
<dbReference type="InterPro" id="IPR033720">
    <property type="entry name" value="EFTU_2"/>
</dbReference>
<organism evidence="12 13">
    <name type="scientific">Solobacterium moorei</name>
    <dbReference type="NCBI Taxonomy" id="102148"/>
    <lineage>
        <taxon>Bacteria</taxon>
        <taxon>Bacillati</taxon>
        <taxon>Bacillota</taxon>
        <taxon>Erysipelotrichia</taxon>
        <taxon>Erysipelotrichales</taxon>
        <taxon>Erysipelotrichaceae</taxon>
        <taxon>Solobacterium</taxon>
    </lineage>
</organism>
<evidence type="ECO:0000256" key="7">
    <source>
        <dbReference type="ARBA" id="ARBA00022917"/>
    </source>
</evidence>
<comment type="similarity">
    <text evidence="1 10">Belongs to the TRAFAC class translation factor GTPase superfamily. Classic translation factor GTPase family. EF-Tu/EF-1A subfamily.</text>
</comment>
<dbReference type="CDD" id="cd03707">
    <property type="entry name" value="EFTU_III"/>
    <property type="match status" value="1"/>
</dbReference>
<evidence type="ECO:0000256" key="6">
    <source>
        <dbReference type="ARBA" id="ARBA00022842"/>
    </source>
</evidence>
<dbReference type="InterPro" id="IPR031157">
    <property type="entry name" value="G_TR_CS"/>
</dbReference>
<dbReference type="InterPro" id="IPR004160">
    <property type="entry name" value="Transl_elong_EFTu/EF1A_C"/>
</dbReference>
<dbReference type="PRINTS" id="PR00315">
    <property type="entry name" value="ELONGATNFCT"/>
</dbReference>
<dbReference type="InterPro" id="IPR041709">
    <property type="entry name" value="EF-Tu_GTP-bd"/>
</dbReference>
<feature type="binding site" evidence="10">
    <location>
        <begin position="139"/>
        <end position="142"/>
    </location>
    <ligand>
        <name>GTP</name>
        <dbReference type="ChEBI" id="CHEBI:37565"/>
    </ligand>
</feature>